<keyword evidence="2" id="KW-1185">Reference proteome</keyword>
<protein>
    <submittedName>
        <fullName evidence="1">Uncharacterized protein</fullName>
    </submittedName>
</protein>
<accession>A0A0C9VBA3</accession>
<evidence type="ECO:0000313" key="2">
    <source>
        <dbReference type="Proteomes" id="UP000054279"/>
    </source>
</evidence>
<organism evidence="1 2">
    <name type="scientific">Sphaerobolus stellatus (strain SS14)</name>
    <dbReference type="NCBI Taxonomy" id="990650"/>
    <lineage>
        <taxon>Eukaryota</taxon>
        <taxon>Fungi</taxon>
        <taxon>Dikarya</taxon>
        <taxon>Basidiomycota</taxon>
        <taxon>Agaricomycotina</taxon>
        <taxon>Agaricomycetes</taxon>
        <taxon>Phallomycetidae</taxon>
        <taxon>Geastrales</taxon>
        <taxon>Sphaerobolaceae</taxon>
        <taxon>Sphaerobolus</taxon>
    </lineage>
</organism>
<dbReference type="AlphaFoldDB" id="A0A0C9VBA3"/>
<gene>
    <name evidence="1" type="ORF">M422DRAFT_263124</name>
</gene>
<evidence type="ECO:0000313" key="1">
    <source>
        <dbReference type="EMBL" id="KIJ34770.1"/>
    </source>
</evidence>
<proteinExistence type="predicted"/>
<sequence length="194" mass="22544">MNIPSADHPVYITYLNRLLLHNYQNRPHPGTAPHRYVECPGSTKSQPAWTRSILQLAEYCWAQQHQHHQLLNTDHPTITADKAEAEDEEHIAEHTSQLHIIVNENTSRWGHPRTYTREEPNRKEVTRKEMQEYIRDALKEMSSEACEQYLNDDTGCMPTIDLICIHLVNVFGNYKASSESQISINCHQVTSWRT</sequence>
<name>A0A0C9VBA3_SPHS4</name>
<dbReference type="EMBL" id="KN837196">
    <property type="protein sequence ID" value="KIJ34770.1"/>
    <property type="molecule type" value="Genomic_DNA"/>
</dbReference>
<dbReference type="Proteomes" id="UP000054279">
    <property type="component" value="Unassembled WGS sequence"/>
</dbReference>
<reference evidence="1 2" key="1">
    <citation type="submission" date="2014-06" db="EMBL/GenBank/DDBJ databases">
        <title>Evolutionary Origins and Diversification of the Mycorrhizal Mutualists.</title>
        <authorList>
            <consortium name="DOE Joint Genome Institute"/>
            <consortium name="Mycorrhizal Genomics Consortium"/>
            <person name="Kohler A."/>
            <person name="Kuo A."/>
            <person name="Nagy L.G."/>
            <person name="Floudas D."/>
            <person name="Copeland A."/>
            <person name="Barry K.W."/>
            <person name="Cichocki N."/>
            <person name="Veneault-Fourrey C."/>
            <person name="LaButti K."/>
            <person name="Lindquist E.A."/>
            <person name="Lipzen A."/>
            <person name="Lundell T."/>
            <person name="Morin E."/>
            <person name="Murat C."/>
            <person name="Riley R."/>
            <person name="Ohm R."/>
            <person name="Sun H."/>
            <person name="Tunlid A."/>
            <person name="Henrissat B."/>
            <person name="Grigoriev I.V."/>
            <person name="Hibbett D.S."/>
            <person name="Martin F."/>
        </authorList>
    </citation>
    <scope>NUCLEOTIDE SEQUENCE [LARGE SCALE GENOMIC DNA]</scope>
    <source>
        <strain evidence="1 2">SS14</strain>
    </source>
</reference>
<dbReference type="HOGENOM" id="CLU_1240804_0_0_1"/>